<feature type="region of interest" description="Disordered" evidence="1">
    <location>
        <begin position="1"/>
        <end position="24"/>
    </location>
</feature>
<organism evidence="3 4">
    <name type="scientific">Candidatus Ruania gallistercoris</name>
    <dbReference type="NCBI Taxonomy" id="2838746"/>
    <lineage>
        <taxon>Bacteria</taxon>
        <taxon>Bacillati</taxon>
        <taxon>Actinomycetota</taxon>
        <taxon>Actinomycetes</taxon>
        <taxon>Micrococcales</taxon>
        <taxon>Ruaniaceae</taxon>
        <taxon>Ruania</taxon>
    </lineage>
</organism>
<name>A0A9D2J5T3_9MICO</name>
<protein>
    <submittedName>
        <fullName evidence="3">Uncharacterized protein</fullName>
    </submittedName>
</protein>
<sequence>MTTIHASRPVDIPTGTDEPPASASSSVLTAGLSLLAVLGIVAGAAALLGFAFRAALNFFIG</sequence>
<dbReference type="Proteomes" id="UP000824037">
    <property type="component" value="Unassembled WGS sequence"/>
</dbReference>
<evidence type="ECO:0000313" key="4">
    <source>
        <dbReference type="Proteomes" id="UP000824037"/>
    </source>
</evidence>
<evidence type="ECO:0000256" key="1">
    <source>
        <dbReference type="SAM" id="MobiDB-lite"/>
    </source>
</evidence>
<keyword evidence="2" id="KW-0812">Transmembrane</keyword>
<proteinExistence type="predicted"/>
<gene>
    <name evidence="3" type="ORF">H9815_15565</name>
</gene>
<dbReference type="EMBL" id="DXBY01000268">
    <property type="protein sequence ID" value="HIZ37192.1"/>
    <property type="molecule type" value="Genomic_DNA"/>
</dbReference>
<reference evidence="3" key="1">
    <citation type="journal article" date="2021" name="PeerJ">
        <title>Extensive microbial diversity within the chicken gut microbiome revealed by metagenomics and culture.</title>
        <authorList>
            <person name="Gilroy R."/>
            <person name="Ravi A."/>
            <person name="Getino M."/>
            <person name="Pursley I."/>
            <person name="Horton D.L."/>
            <person name="Alikhan N.F."/>
            <person name="Baker D."/>
            <person name="Gharbi K."/>
            <person name="Hall N."/>
            <person name="Watson M."/>
            <person name="Adriaenssens E.M."/>
            <person name="Foster-Nyarko E."/>
            <person name="Jarju S."/>
            <person name="Secka A."/>
            <person name="Antonio M."/>
            <person name="Oren A."/>
            <person name="Chaudhuri R.R."/>
            <person name="La Ragione R."/>
            <person name="Hildebrand F."/>
            <person name="Pallen M.J."/>
        </authorList>
    </citation>
    <scope>NUCLEOTIDE SEQUENCE</scope>
    <source>
        <strain evidence="3">ChiGjej4B4-7305</strain>
    </source>
</reference>
<evidence type="ECO:0000313" key="3">
    <source>
        <dbReference type="EMBL" id="HIZ37192.1"/>
    </source>
</evidence>
<evidence type="ECO:0000256" key="2">
    <source>
        <dbReference type="SAM" id="Phobius"/>
    </source>
</evidence>
<comment type="caution">
    <text evidence="3">The sequence shown here is derived from an EMBL/GenBank/DDBJ whole genome shotgun (WGS) entry which is preliminary data.</text>
</comment>
<dbReference type="AlphaFoldDB" id="A0A9D2J5T3"/>
<feature type="transmembrane region" description="Helical" evidence="2">
    <location>
        <begin position="27"/>
        <end position="52"/>
    </location>
</feature>
<reference evidence="3" key="2">
    <citation type="submission" date="2021-04" db="EMBL/GenBank/DDBJ databases">
        <authorList>
            <person name="Gilroy R."/>
        </authorList>
    </citation>
    <scope>NUCLEOTIDE SEQUENCE</scope>
    <source>
        <strain evidence="3">ChiGjej4B4-7305</strain>
    </source>
</reference>
<keyword evidence="2" id="KW-1133">Transmembrane helix</keyword>
<accession>A0A9D2J5T3</accession>
<keyword evidence="2" id="KW-0472">Membrane</keyword>